<accession>A0A6N4SV50</accession>
<keyword evidence="2" id="KW-0732">Signal</keyword>
<feature type="transmembrane region" description="Helical" evidence="3">
    <location>
        <begin position="6"/>
        <end position="25"/>
    </location>
</feature>
<evidence type="ECO:0000256" key="3">
    <source>
        <dbReference type="SAM" id="Phobius"/>
    </source>
</evidence>
<dbReference type="PANTHER" id="PTHR35089">
    <property type="entry name" value="CHAPERONE PROTEIN SKP"/>
    <property type="match status" value="1"/>
</dbReference>
<dbReference type="GO" id="GO:0050821">
    <property type="term" value="P:protein stabilization"/>
    <property type="evidence" value="ECO:0007669"/>
    <property type="project" value="TreeGrafter"/>
</dbReference>
<dbReference type="SUPFAM" id="SSF111384">
    <property type="entry name" value="OmpH-like"/>
    <property type="match status" value="1"/>
</dbReference>
<dbReference type="PANTHER" id="PTHR35089:SF1">
    <property type="entry name" value="CHAPERONE PROTEIN SKP"/>
    <property type="match status" value="1"/>
</dbReference>
<dbReference type="InterPro" id="IPR005632">
    <property type="entry name" value="Chaperone_Skp"/>
</dbReference>
<name>A0A6N4SV50_CYTH3</name>
<dbReference type="KEGG" id="chu:CHU_3211"/>
<dbReference type="OrthoDB" id="1145062at2"/>
<dbReference type="Proteomes" id="UP000001822">
    <property type="component" value="Chromosome"/>
</dbReference>
<reference evidence="4 5" key="1">
    <citation type="journal article" date="2007" name="Appl. Environ. Microbiol.">
        <title>Genome sequence of the cellulolytic gliding bacterium Cytophaga hutchinsonii.</title>
        <authorList>
            <person name="Xie G."/>
            <person name="Bruce D.C."/>
            <person name="Challacombe J.F."/>
            <person name="Chertkov O."/>
            <person name="Detter J.C."/>
            <person name="Gilna P."/>
            <person name="Han C.S."/>
            <person name="Lucas S."/>
            <person name="Misra M."/>
            <person name="Myers G.L."/>
            <person name="Richardson P."/>
            <person name="Tapia R."/>
            <person name="Thayer N."/>
            <person name="Thompson L.S."/>
            <person name="Brettin T.S."/>
            <person name="Henrissat B."/>
            <person name="Wilson D.B."/>
            <person name="McBride M.J."/>
        </authorList>
    </citation>
    <scope>NUCLEOTIDE SEQUENCE [LARGE SCALE GENOMIC DNA]</scope>
    <source>
        <strain evidence="5">ATCC 33406 / DSM 1761 / CIP 103989 / NBRC 15051 / NCIMB 9469 / D465</strain>
    </source>
</reference>
<protein>
    <recommendedName>
        <fullName evidence="6">OmpH family outer membrane protein</fullName>
    </recommendedName>
</protein>
<dbReference type="Pfam" id="PF03938">
    <property type="entry name" value="OmpH"/>
    <property type="match status" value="1"/>
</dbReference>
<dbReference type="GO" id="GO:0005829">
    <property type="term" value="C:cytosol"/>
    <property type="evidence" value="ECO:0007669"/>
    <property type="project" value="TreeGrafter"/>
</dbReference>
<keyword evidence="3" id="KW-0812">Transmembrane</keyword>
<dbReference type="Gene3D" id="3.30.910.20">
    <property type="entry name" value="Skp domain"/>
    <property type="match status" value="1"/>
</dbReference>
<keyword evidence="3" id="KW-0472">Membrane</keyword>
<keyword evidence="3" id="KW-1133">Transmembrane helix</keyword>
<keyword evidence="5" id="KW-1185">Reference proteome</keyword>
<sequence>MKKNVLFFTGLLVAILISIIIYLIVRKPVHDKDIYFVETDKVFNEYNGTKLIKNNLIKRQEIQKRVMDSMLAEIQVRESGINISSLNEEQKVAFLAKRNAYTRLMKEYQEKNEDEFQQSQQALWIQINQYIKDYGTENKIVYILGANGTGNLMFADTSYNITKPVVEYINTRFEGKH</sequence>
<dbReference type="AlphaFoldDB" id="A0A6N4SV50"/>
<evidence type="ECO:0008006" key="6">
    <source>
        <dbReference type="Google" id="ProtNLM"/>
    </source>
</evidence>
<organism evidence="4 5">
    <name type="scientific">Cytophaga hutchinsonii (strain ATCC 33406 / DSM 1761 / CIP 103989 / NBRC 15051 / NCIMB 9469 / D465)</name>
    <dbReference type="NCBI Taxonomy" id="269798"/>
    <lineage>
        <taxon>Bacteria</taxon>
        <taxon>Pseudomonadati</taxon>
        <taxon>Bacteroidota</taxon>
        <taxon>Cytophagia</taxon>
        <taxon>Cytophagales</taxon>
        <taxon>Cytophagaceae</taxon>
        <taxon>Cytophaga</taxon>
    </lineage>
</organism>
<comment type="similarity">
    <text evidence="1">Belongs to the Skp family.</text>
</comment>
<evidence type="ECO:0000256" key="1">
    <source>
        <dbReference type="ARBA" id="ARBA00009091"/>
    </source>
</evidence>
<evidence type="ECO:0000313" key="5">
    <source>
        <dbReference type="Proteomes" id="UP000001822"/>
    </source>
</evidence>
<evidence type="ECO:0000313" key="4">
    <source>
        <dbReference type="EMBL" id="ABG60451.1"/>
    </source>
</evidence>
<dbReference type="InterPro" id="IPR024930">
    <property type="entry name" value="Skp_dom_sf"/>
</dbReference>
<proteinExistence type="inferred from homology"/>
<gene>
    <name evidence="4" type="ordered locus">CHU_3211</name>
</gene>
<dbReference type="EMBL" id="CP000383">
    <property type="protein sequence ID" value="ABG60451.1"/>
    <property type="molecule type" value="Genomic_DNA"/>
</dbReference>
<dbReference type="GO" id="GO:0051082">
    <property type="term" value="F:unfolded protein binding"/>
    <property type="evidence" value="ECO:0007669"/>
    <property type="project" value="InterPro"/>
</dbReference>
<evidence type="ECO:0000256" key="2">
    <source>
        <dbReference type="ARBA" id="ARBA00022729"/>
    </source>
</evidence>
<dbReference type="RefSeq" id="WP_011586561.1">
    <property type="nucleotide sequence ID" value="NC_008255.1"/>
</dbReference>
<dbReference type="SMART" id="SM00935">
    <property type="entry name" value="OmpH"/>
    <property type="match status" value="1"/>
</dbReference>